<evidence type="ECO:0000313" key="1">
    <source>
        <dbReference type="EMBL" id="CDW29191.1"/>
    </source>
</evidence>
<organism evidence="1">
    <name type="scientific">Lepeophtheirus salmonis</name>
    <name type="common">Salmon louse</name>
    <name type="synonym">Caligus salmonis</name>
    <dbReference type="NCBI Taxonomy" id="72036"/>
    <lineage>
        <taxon>Eukaryota</taxon>
        <taxon>Metazoa</taxon>
        <taxon>Ecdysozoa</taxon>
        <taxon>Arthropoda</taxon>
        <taxon>Crustacea</taxon>
        <taxon>Multicrustacea</taxon>
        <taxon>Hexanauplia</taxon>
        <taxon>Copepoda</taxon>
        <taxon>Siphonostomatoida</taxon>
        <taxon>Caligidae</taxon>
        <taxon>Lepeophtheirus</taxon>
    </lineage>
</organism>
<accession>A0A0K2TUV9</accession>
<name>A0A0K2TUV9_LEPSM</name>
<reference evidence="1" key="1">
    <citation type="submission" date="2014-05" db="EMBL/GenBank/DDBJ databases">
        <authorList>
            <person name="Chronopoulou M."/>
        </authorList>
    </citation>
    <scope>NUCLEOTIDE SEQUENCE</scope>
    <source>
        <tissue evidence="1">Whole organism</tissue>
    </source>
</reference>
<proteinExistence type="predicted"/>
<dbReference type="EMBL" id="HACA01011830">
    <property type="protein sequence ID" value="CDW29191.1"/>
    <property type="molecule type" value="Transcribed_RNA"/>
</dbReference>
<protein>
    <submittedName>
        <fullName evidence="1">Uncharacterized protein</fullName>
    </submittedName>
</protein>
<feature type="non-terminal residue" evidence="1">
    <location>
        <position position="59"/>
    </location>
</feature>
<feature type="non-terminal residue" evidence="1">
    <location>
        <position position="1"/>
    </location>
</feature>
<sequence>IIFPPSPYFPKHQRTPIISQIYPGLRLYRRSSKILFKDRHGPKDPKKQYNRTVFVAIRT</sequence>
<dbReference type="AlphaFoldDB" id="A0A0K2TUV9"/>